<feature type="transmembrane region" description="Helical" evidence="1">
    <location>
        <begin position="12"/>
        <end position="43"/>
    </location>
</feature>
<keyword evidence="1" id="KW-0472">Membrane</keyword>
<dbReference type="Proteomes" id="UP000234641">
    <property type="component" value="Unassembled WGS sequence"/>
</dbReference>
<keyword evidence="1" id="KW-1133">Transmembrane helix</keyword>
<gene>
    <name evidence="2" type="ORF">BLIN9172_03295</name>
</gene>
<reference evidence="2 3" key="1">
    <citation type="submission" date="2017-03" db="EMBL/GenBank/DDBJ databases">
        <authorList>
            <person name="Afonso C.L."/>
            <person name="Miller P.J."/>
            <person name="Scott M.A."/>
            <person name="Spackman E."/>
            <person name="Goraichik I."/>
            <person name="Dimitrov K.M."/>
            <person name="Suarez D.L."/>
            <person name="Swayne D.E."/>
        </authorList>
    </citation>
    <scope>NUCLEOTIDE SEQUENCE [LARGE SCALE GENOMIC DNA]</scope>
    <source>
        <strain evidence="2 3">ATCC 9172</strain>
    </source>
</reference>
<dbReference type="EMBL" id="FXYY01000035">
    <property type="protein sequence ID" value="SMY00537.1"/>
    <property type="molecule type" value="Genomic_DNA"/>
</dbReference>
<accession>A0A2H1KL84</accession>
<dbReference type="AlphaFoldDB" id="A0A2H1KL84"/>
<proteinExistence type="predicted"/>
<name>A0A2H1KL84_BRELN</name>
<protein>
    <submittedName>
        <fullName evidence="2">Uncharacterized protein</fullName>
    </submittedName>
</protein>
<keyword evidence="1" id="KW-0812">Transmembrane</keyword>
<dbReference type="RefSeq" id="WP_226838548.1">
    <property type="nucleotide sequence ID" value="NZ_FXYY01000035.1"/>
</dbReference>
<evidence type="ECO:0000313" key="3">
    <source>
        <dbReference type="Proteomes" id="UP000234641"/>
    </source>
</evidence>
<sequence>MLSGLFNIFGQVGLLIGAAAGMALIGPLLLGVVLAAMGVVVVISAPASRRMVPFCLAATMPAFVLTDPEGNKFCLMAKRIPMEPEDFHD</sequence>
<evidence type="ECO:0000313" key="2">
    <source>
        <dbReference type="EMBL" id="SMY00537.1"/>
    </source>
</evidence>
<organism evidence="2 3">
    <name type="scientific">Brevibacterium linens ATCC 9172</name>
    <dbReference type="NCBI Taxonomy" id="1255617"/>
    <lineage>
        <taxon>Bacteria</taxon>
        <taxon>Bacillati</taxon>
        <taxon>Actinomycetota</taxon>
        <taxon>Actinomycetes</taxon>
        <taxon>Micrococcales</taxon>
        <taxon>Brevibacteriaceae</taxon>
        <taxon>Brevibacterium</taxon>
    </lineage>
</organism>
<evidence type="ECO:0000256" key="1">
    <source>
        <dbReference type="SAM" id="Phobius"/>
    </source>
</evidence>